<dbReference type="InterPro" id="IPR043502">
    <property type="entry name" value="DNA/RNA_pol_sf"/>
</dbReference>
<dbReference type="InterPro" id="IPR000477">
    <property type="entry name" value="RT_dom"/>
</dbReference>
<evidence type="ECO:0000313" key="3">
    <source>
        <dbReference type="Proteomes" id="UP000694383"/>
    </source>
</evidence>
<evidence type="ECO:0000259" key="1">
    <source>
        <dbReference type="PROSITE" id="PS50878"/>
    </source>
</evidence>
<keyword evidence="3" id="KW-1185">Reference proteome</keyword>
<proteinExistence type="predicted"/>
<dbReference type="Ensembl" id="ENSOSIT00000007062.1">
    <property type="protein sequence ID" value="ENSOSIP00000006600.1"/>
    <property type="gene ID" value="ENSOSIG00000004474.1"/>
</dbReference>
<protein>
    <recommendedName>
        <fullName evidence="1">Reverse transcriptase domain-containing protein</fullName>
    </recommendedName>
</protein>
<sequence length="344" mass="38672">MVSDSTLWKTLKVVITGNIISYQSFNKKEEMFGFLYSLDIPTLSDTTRQQLEVNFTLEEVKSAIRSFPNGKACGPDGFGIKFYKAHINILAPLLLRMINDSITRGSFPDTLYDANICLLLKKGRDAGNANDHIGMLIHSDQTGFIPERYAFSNTRRLLNVLYTTKLPRAAVLSLEAQQAFDQIEWNYMICALQKFSFGDRFMTMIKRLYSRPKSCVIINNNRSTPFQLHRGTRQGCCLSPILFALALEPLAIAIRANQDIVGIKHGTSESIIGLYAHDVVLTLSDMEETIPPLLDPIKTFGQFSGFTINWEKSVLMPLSGNLNLQSVHNLPFKVAPDHLQYLGI</sequence>
<dbReference type="Pfam" id="PF00078">
    <property type="entry name" value="RVT_1"/>
    <property type="match status" value="1"/>
</dbReference>
<dbReference type="PANTHER" id="PTHR31635">
    <property type="entry name" value="REVERSE TRANSCRIPTASE DOMAIN-CONTAINING PROTEIN-RELATED"/>
    <property type="match status" value="1"/>
</dbReference>
<feature type="domain" description="Reverse transcriptase" evidence="1">
    <location>
        <begin position="100"/>
        <end position="344"/>
    </location>
</feature>
<dbReference type="GeneTree" id="ENSGT00940000163630"/>
<accession>A0A8C7X2D7</accession>
<evidence type="ECO:0000313" key="2">
    <source>
        <dbReference type="Ensembl" id="ENSOSIP00000006600.1"/>
    </source>
</evidence>
<dbReference type="AlphaFoldDB" id="A0A8C7X2D7"/>
<dbReference type="Proteomes" id="UP000694383">
    <property type="component" value="Unplaced"/>
</dbReference>
<name>A0A8C7X2D7_9TELE</name>
<reference evidence="2" key="1">
    <citation type="submission" date="2025-08" db="UniProtKB">
        <authorList>
            <consortium name="Ensembl"/>
        </authorList>
    </citation>
    <scope>IDENTIFICATION</scope>
</reference>
<organism evidence="2 3">
    <name type="scientific">Oryzias sinensis</name>
    <name type="common">Chinese medaka</name>
    <dbReference type="NCBI Taxonomy" id="183150"/>
    <lineage>
        <taxon>Eukaryota</taxon>
        <taxon>Metazoa</taxon>
        <taxon>Chordata</taxon>
        <taxon>Craniata</taxon>
        <taxon>Vertebrata</taxon>
        <taxon>Euteleostomi</taxon>
        <taxon>Actinopterygii</taxon>
        <taxon>Neopterygii</taxon>
        <taxon>Teleostei</taxon>
        <taxon>Neoteleostei</taxon>
        <taxon>Acanthomorphata</taxon>
        <taxon>Ovalentaria</taxon>
        <taxon>Atherinomorphae</taxon>
        <taxon>Beloniformes</taxon>
        <taxon>Adrianichthyidae</taxon>
        <taxon>Oryziinae</taxon>
        <taxon>Oryzias</taxon>
    </lineage>
</organism>
<dbReference type="PROSITE" id="PS50878">
    <property type="entry name" value="RT_POL"/>
    <property type="match status" value="1"/>
</dbReference>
<reference evidence="2" key="2">
    <citation type="submission" date="2025-09" db="UniProtKB">
        <authorList>
            <consortium name="Ensembl"/>
        </authorList>
    </citation>
    <scope>IDENTIFICATION</scope>
</reference>
<dbReference type="SUPFAM" id="SSF56672">
    <property type="entry name" value="DNA/RNA polymerases"/>
    <property type="match status" value="1"/>
</dbReference>
<dbReference type="PANTHER" id="PTHR31635:SF196">
    <property type="entry name" value="REVERSE TRANSCRIPTASE DOMAIN-CONTAINING PROTEIN-RELATED"/>
    <property type="match status" value="1"/>
</dbReference>